<reference evidence="3 4" key="1">
    <citation type="submission" date="2019-09" db="EMBL/GenBank/DDBJ databases">
        <title>Bird 10,000 Genomes (B10K) Project - Family phase.</title>
        <authorList>
            <person name="Zhang G."/>
        </authorList>
    </citation>
    <scope>NUCLEOTIDE SEQUENCE [LARGE SCALE GENOMIC DNA]</scope>
    <source>
        <strain evidence="3">B10K-OTA-212792</strain>
        <tissue evidence="3">Blood</tissue>
    </source>
</reference>
<dbReference type="CDD" id="cd17076">
    <property type="entry name" value="UBX_UBXN10"/>
    <property type="match status" value="1"/>
</dbReference>
<evidence type="ECO:0000256" key="1">
    <source>
        <dbReference type="SAM" id="MobiDB-lite"/>
    </source>
</evidence>
<feature type="non-terminal residue" evidence="3">
    <location>
        <position position="1"/>
    </location>
</feature>
<gene>
    <name evidence="3" type="primary">Ubxn10</name>
    <name evidence="3" type="ORF">CALWIL_R09947</name>
</gene>
<dbReference type="SMART" id="SM00166">
    <property type="entry name" value="UBX"/>
    <property type="match status" value="1"/>
</dbReference>
<organism evidence="3 4">
    <name type="scientific">Callaeas wilsoni</name>
    <name type="common">North Island kokako</name>
    <dbReference type="NCBI Taxonomy" id="1347786"/>
    <lineage>
        <taxon>Eukaryota</taxon>
        <taxon>Metazoa</taxon>
        <taxon>Chordata</taxon>
        <taxon>Craniata</taxon>
        <taxon>Vertebrata</taxon>
        <taxon>Euteleostomi</taxon>
        <taxon>Archelosauria</taxon>
        <taxon>Archosauria</taxon>
        <taxon>Dinosauria</taxon>
        <taxon>Saurischia</taxon>
        <taxon>Theropoda</taxon>
        <taxon>Coelurosauria</taxon>
        <taxon>Aves</taxon>
        <taxon>Neognathae</taxon>
        <taxon>Neoaves</taxon>
        <taxon>Telluraves</taxon>
        <taxon>Australaves</taxon>
        <taxon>Passeriformes</taxon>
        <taxon>Corvoidea</taxon>
        <taxon>Callaeidae</taxon>
        <taxon>Callaeas</taxon>
    </lineage>
</organism>
<comment type="caution">
    <text evidence="3">The sequence shown here is derived from an EMBL/GenBank/DDBJ whole genome shotgun (WGS) entry which is preliminary data.</text>
</comment>
<accession>A0A7L4LGI2</accession>
<dbReference type="InterPro" id="IPR029071">
    <property type="entry name" value="Ubiquitin-like_domsf"/>
</dbReference>
<evidence type="ECO:0000259" key="2">
    <source>
        <dbReference type="PROSITE" id="PS50033"/>
    </source>
</evidence>
<feature type="region of interest" description="Disordered" evidence="1">
    <location>
        <begin position="141"/>
        <end position="175"/>
    </location>
</feature>
<feature type="domain" description="UBX" evidence="2">
    <location>
        <begin position="201"/>
        <end position="278"/>
    </location>
</feature>
<dbReference type="Gene3D" id="3.10.20.90">
    <property type="entry name" value="Phosphatidylinositol 3-kinase Catalytic Subunit, Chain A, domain 1"/>
    <property type="match status" value="1"/>
</dbReference>
<dbReference type="AlphaFoldDB" id="A0A7L4LGI2"/>
<dbReference type="EMBL" id="VWPU01018453">
    <property type="protein sequence ID" value="NXY64426.1"/>
    <property type="molecule type" value="Genomic_DNA"/>
</dbReference>
<name>A0A7L4LGI2_9CORV</name>
<feature type="non-terminal residue" evidence="3">
    <location>
        <position position="289"/>
    </location>
</feature>
<protein>
    <submittedName>
        <fullName evidence="3">UBX10 protein</fullName>
    </submittedName>
</protein>
<sequence length="289" mass="31059">MATAALPDSAPAQLPFSPGTGTLPWASAITMHVTRPKSAKGQRPSLRHPQGTEACPCHVPPSPPAASPQELVNSRRAPLTKAAFPPARVAPETIPKLLQHVPLKPSSSSLNKYRVLPSIVRKGVGSDAVEALAERTHRLEVSEGQEDAPGVTKTLSGEQGSASTLSGCDTPTEESSHTHCALEQWGRQAGQESPWMFPPSPGEPRVLLAVRSPSGQRFEHHFKPSDSLQMVLAVAGQKLLANYQHCSVETMEVPRRSFSDLTKSLHECGILPRSVLCIRQDEQHDAADL</sequence>
<feature type="compositionally biased region" description="Polar residues" evidence="1">
    <location>
        <begin position="153"/>
        <end position="169"/>
    </location>
</feature>
<proteinExistence type="predicted"/>
<evidence type="ECO:0000313" key="4">
    <source>
        <dbReference type="Proteomes" id="UP000576729"/>
    </source>
</evidence>
<dbReference type="SUPFAM" id="SSF54236">
    <property type="entry name" value="Ubiquitin-like"/>
    <property type="match status" value="1"/>
</dbReference>
<feature type="region of interest" description="Disordered" evidence="1">
    <location>
        <begin position="1"/>
        <end position="21"/>
    </location>
</feature>
<keyword evidence="4" id="KW-1185">Reference proteome</keyword>
<dbReference type="InterPro" id="IPR001012">
    <property type="entry name" value="UBX_dom"/>
</dbReference>
<dbReference type="Proteomes" id="UP000576729">
    <property type="component" value="Unassembled WGS sequence"/>
</dbReference>
<evidence type="ECO:0000313" key="3">
    <source>
        <dbReference type="EMBL" id="NXY64426.1"/>
    </source>
</evidence>
<dbReference type="PROSITE" id="PS50033">
    <property type="entry name" value="UBX"/>
    <property type="match status" value="1"/>
</dbReference>
<feature type="region of interest" description="Disordered" evidence="1">
    <location>
        <begin position="34"/>
        <end position="71"/>
    </location>
</feature>
<dbReference type="Pfam" id="PF00789">
    <property type="entry name" value="UBX"/>
    <property type="match status" value="1"/>
</dbReference>